<evidence type="ECO:0000313" key="1">
    <source>
        <dbReference type="EMBL" id="MDR7665290.1"/>
    </source>
</evidence>
<organism evidence="1 2">
    <name type="scientific">Methanosarcina baikalica</name>
    <dbReference type="NCBI Taxonomy" id="3073890"/>
    <lineage>
        <taxon>Archaea</taxon>
        <taxon>Methanobacteriati</taxon>
        <taxon>Methanobacteriota</taxon>
        <taxon>Stenosarchaea group</taxon>
        <taxon>Methanomicrobia</taxon>
        <taxon>Methanosarcinales</taxon>
        <taxon>Methanosarcinaceae</taxon>
        <taxon>Methanosarcina</taxon>
    </lineage>
</organism>
<proteinExistence type="predicted"/>
<comment type="caution">
    <text evidence="1">The sequence shown here is derived from an EMBL/GenBank/DDBJ whole genome shotgun (WGS) entry which is preliminary data.</text>
</comment>
<keyword evidence="2" id="KW-1185">Reference proteome</keyword>
<dbReference type="Proteomes" id="UP001246244">
    <property type="component" value="Unassembled WGS sequence"/>
</dbReference>
<dbReference type="RefSeq" id="WP_310575315.1">
    <property type="nucleotide sequence ID" value="NZ_JAVKPK010000017.1"/>
</dbReference>
<evidence type="ECO:0000313" key="2">
    <source>
        <dbReference type="Proteomes" id="UP001246244"/>
    </source>
</evidence>
<gene>
    <name evidence="1" type="ORF">RG963_05725</name>
</gene>
<dbReference type="EMBL" id="JAVKPK010000017">
    <property type="protein sequence ID" value="MDR7665290.1"/>
    <property type="molecule type" value="Genomic_DNA"/>
</dbReference>
<sequence>MEVPFEIIPASVDDIRTLINEMSGTYTTKIKIAYRHYNVAFYAFIAPV</sequence>
<reference evidence="2" key="1">
    <citation type="submission" date="2023-07" db="EMBL/GenBank/DDBJ databases">
        <title>Whole-genome sequencing of a new Methanosarcina sp. Z-7115.</title>
        <authorList>
            <person name="Zhilina T.N."/>
            <person name="Merkel A.Y."/>
        </authorList>
    </citation>
    <scope>NUCLEOTIDE SEQUENCE [LARGE SCALE GENOMIC DNA]</scope>
    <source>
        <strain evidence="2">Z-7115</strain>
    </source>
</reference>
<accession>A0ABU2CZX8</accession>
<protein>
    <submittedName>
        <fullName evidence="1">Uncharacterized protein</fullName>
    </submittedName>
</protein>
<name>A0ABU2CZX8_9EURY</name>